<evidence type="ECO:0000313" key="1">
    <source>
        <dbReference type="EMBL" id="JAH65847.1"/>
    </source>
</evidence>
<accession>A0A0E9UJB4</accession>
<protein>
    <submittedName>
        <fullName evidence="1">Uncharacterized protein</fullName>
    </submittedName>
</protein>
<dbReference type="AlphaFoldDB" id="A0A0E9UJB4"/>
<proteinExistence type="predicted"/>
<reference evidence="1" key="2">
    <citation type="journal article" date="2015" name="Fish Shellfish Immunol.">
        <title>Early steps in the European eel (Anguilla anguilla)-Vibrio vulnificus interaction in the gills: Role of the RtxA13 toxin.</title>
        <authorList>
            <person name="Callol A."/>
            <person name="Pajuelo D."/>
            <person name="Ebbesson L."/>
            <person name="Teles M."/>
            <person name="MacKenzie S."/>
            <person name="Amaro C."/>
        </authorList>
    </citation>
    <scope>NUCLEOTIDE SEQUENCE</scope>
</reference>
<dbReference type="EMBL" id="GBXM01042730">
    <property type="protein sequence ID" value="JAH65847.1"/>
    <property type="molecule type" value="Transcribed_RNA"/>
</dbReference>
<organism evidence="1">
    <name type="scientific">Anguilla anguilla</name>
    <name type="common">European freshwater eel</name>
    <name type="synonym">Muraena anguilla</name>
    <dbReference type="NCBI Taxonomy" id="7936"/>
    <lineage>
        <taxon>Eukaryota</taxon>
        <taxon>Metazoa</taxon>
        <taxon>Chordata</taxon>
        <taxon>Craniata</taxon>
        <taxon>Vertebrata</taxon>
        <taxon>Euteleostomi</taxon>
        <taxon>Actinopterygii</taxon>
        <taxon>Neopterygii</taxon>
        <taxon>Teleostei</taxon>
        <taxon>Anguilliformes</taxon>
        <taxon>Anguillidae</taxon>
        <taxon>Anguilla</taxon>
    </lineage>
</organism>
<name>A0A0E9UJB4_ANGAN</name>
<sequence length="23" mass="2570">MKRETGFVSLTGYVADPGKRDLE</sequence>
<reference evidence="1" key="1">
    <citation type="submission" date="2014-11" db="EMBL/GenBank/DDBJ databases">
        <authorList>
            <person name="Amaro Gonzalez C."/>
        </authorList>
    </citation>
    <scope>NUCLEOTIDE SEQUENCE</scope>
</reference>